<dbReference type="Proteomes" id="UP000521872">
    <property type="component" value="Unassembled WGS sequence"/>
</dbReference>
<reference evidence="2 3" key="1">
    <citation type="submission" date="2019-12" db="EMBL/GenBank/DDBJ databases">
        <authorList>
            <person name="Floudas D."/>
            <person name="Bentzer J."/>
            <person name="Ahren D."/>
            <person name="Johansson T."/>
            <person name="Persson P."/>
            <person name="Tunlid A."/>
        </authorList>
    </citation>
    <scope>NUCLEOTIDE SEQUENCE [LARGE SCALE GENOMIC DNA]</scope>
    <source>
        <strain evidence="2 3">CBS 102.39</strain>
    </source>
</reference>
<sequence>MSQMHRPLPPPDSHSQASSASTTPAPAPPPLRSAQSSPPLMATSPLSTSQIQIHIFKLNLSYR</sequence>
<feature type="compositionally biased region" description="Low complexity" evidence="1">
    <location>
        <begin position="13"/>
        <end position="24"/>
    </location>
</feature>
<dbReference type="EMBL" id="JAACJL010000034">
    <property type="protein sequence ID" value="KAF4615645.1"/>
    <property type="molecule type" value="Genomic_DNA"/>
</dbReference>
<proteinExistence type="predicted"/>
<name>A0A8H4VPJ5_9AGAR</name>
<keyword evidence="3" id="KW-1185">Reference proteome</keyword>
<organism evidence="2 3">
    <name type="scientific">Agrocybe pediades</name>
    <dbReference type="NCBI Taxonomy" id="84607"/>
    <lineage>
        <taxon>Eukaryota</taxon>
        <taxon>Fungi</taxon>
        <taxon>Dikarya</taxon>
        <taxon>Basidiomycota</taxon>
        <taxon>Agaricomycotina</taxon>
        <taxon>Agaricomycetes</taxon>
        <taxon>Agaricomycetidae</taxon>
        <taxon>Agaricales</taxon>
        <taxon>Agaricineae</taxon>
        <taxon>Strophariaceae</taxon>
        <taxon>Agrocybe</taxon>
    </lineage>
</organism>
<accession>A0A8H4VPJ5</accession>
<comment type="caution">
    <text evidence="2">The sequence shown here is derived from an EMBL/GenBank/DDBJ whole genome shotgun (WGS) entry which is preliminary data.</text>
</comment>
<evidence type="ECO:0000313" key="3">
    <source>
        <dbReference type="Proteomes" id="UP000521872"/>
    </source>
</evidence>
<evidence type="ECO:0000256" key="1">
    <source>
        <dbReference type="SAM" id="MobiDB-lite"/>
    </source>
</evidence>
<gene>
    <name evidence="2" type="ORF">D9613_012541</name>
</gene>
<feature type="region of interest" description="Disordered" evidence="1">
    <location>
        <begin position="1"/>
        <end position="48"/>
    </location>
</feature>
<protein>
    <submittedName>
        <fullName evidence="2">Uncharacterized protein</fullName>
    </submittedName>
</protein>
<evidence type="ECO:0000313" key="2">
    <source>
        <dbReference type="EMBL" id="KAF4615645.1"/>
    </source>
</evidence>
<dbReference type="AlphaFoldDB" id="A0A8H4VPJ5"/>